<dbReference type="InterPro" id="IPR020845">
    <property type="entry name" value="AMP-binding_CS"/>
</dbReference>
<dbReference type="EMBL" id="JABANM010025940">
    <property type="protein sequence ID" value="KAF4713754.1"/>
    <property type="molecule type" value="Genomic_DNA"/>
</dbReference>
<dbReference type="PANTHER" id="PTHR42921">
    <property type="entry name" value="ACETOACETYL-COA SYNTHETASE"/>
    <property type="match status" value="1"/>
</dbReference>
<sequence>HTSDCLFPPQDGLESCGSEQDRVIEQVTAMFRIGWNLGVQLGNNEDQEPEAWDAAFRALRCARMLIRRFLLPYEKTRVDPSEEGSGKLADDAQMCLVFMLTAVTRMAMRMEEAGQTPMEVLTAETAESETDSLGEVRSLKNLSVTELYKVGLALLGSASATEENTEMEGSRCQPLILLFEFKCTVGALSDPPSAGKRLLEAKRILESARTRGIASNDWLEILTSWCLNRRPPALDVAGLVLSVLTSSPSEAGKMLPVYYRERLRAQEGADDLTLQVLGDLLVFLDDIVKSNGVASLEEAVQLRTCRTHDEQKHVFLEVCAARDKRVSRRRKLRQLVQQKFDSNVDSYETLYKWSVENPGLFWSVCWDFVGMIGDKNSIPIKNENDMVCAQFFPRGYVNLAENCLRPSRNKIACIFNGEGRTTRSITRHELRGMVSVLQQAFVAKGITKGDRVCGVVANTPETIAVMLALASLGAIWSSISPDFGAAGVVERFEQVSPKMLFLADGYFVKGKWMGEEMTATARDIVHQLGFDDKLGNVVVLPFKRSGSRRTRLPYQTLRNFVRGFKPRRIEYTKTAFNDPVFIMFSSGTTGKPKCIVHK</sequence>
<feature type="non-terminal residue" evidence="2">
    <location>
        <position position="598"/>
    </location>
</feature>
<accession>A0A7J6QZA5</accession>
<proteinExistence type="predicted"/>
<name>A0A7J6QZA5_PEROL</name>
<dbReference type="Pfam" id="PF00501">
    <property type="entry name" value="AMP-binding"/>
    <property type="match status" value="1"/>
</dbReference>
<feature type="non-terminal residue" evidence="2">
    <location>
        <position position="1"/>
    </location>
</feature>
<protein>
    <recommendedName>
        <fullName evidence="1">AMP-dependent synthetase/ligase domain-containing protein</fullName>
    </recommendedName>
</protein>
<dbReference type="GO" id="GO:0030729">
    <property type="term" value="F:acetoacetate-CoA ligase activity"/>
    <property type="evidence" value="ECO:0007669"/>
    <property type="project" value="TreeGrafter"/>
</dbReference>
<dbReference type="Proteomes" id="UP000574390">
    <property type="component" value="Unassembled WGS sequence"/>
</dbReference>
<dbReference type="PANTHER" id="PTHR42921:SF1">
    <property type="entry name" value="ACETOACETYL-COA SYNTHETASE"/>
    <property type="match status" value="1"/>
</dbReference>
<evidence type="ECO:0000259" key="1">
    <source>
        <dbReference type="Pfam" id="PF00501"/>
    </source>
</evidence>
<feature type="domain" description="AMP-dependent synthetase/ligase" evidence="1">
    <location>
        <begin position="407"/>
        <end position="597"/>
    </location>
</feature>
<dbReference type="SUPFAM" id="SSF56801">
    <property type="entry name" value="Acetyl-CoA synthetase-like"/>
    <property type="match status" value="1"/>
</dbReference>
<dbReference type="InterPro" id="IPR042099">
    <property type="entry name" value="ANL_N_sf"/>
</dbReference>
<organism evidence="2 3">
    <name type="scientific">Perkinsus olseni</name>
    <name type="common">Perkinsus atlanticus</name>
    <dbReference type="NCBI Taxonomy" id="32597"/>
    <lineage>
        <taxon>Eukaryota</taxon>
        <taxon>Sar</taxon>
        <taxon>Alveolata</taxon>
        <taxon>Perkinsozoa</taxon>
        <taxon>Perkinsea</taxon>
        <taxon>Perkinsida</taxon>
        <taxon>Perkinsidae</taxon>
        <taxon>Perkinsus</taxon>
    </lineage>
</organism>
<dbReference type="InterPro" id="IPR000873">
    <property type="entry name" value="AMP-dep_synth/lig_dom"/>
</dbReference>
<evidence type="ECO:0000313" key="2">
    <source>
        <dbReference type="EMBL" id="KAF4713754.1"/>
    </source>
</evidence>
<reference evidence="2 3" key="1">
    <citation type="submission" date="2020-04" db="EMBL/GenBank/DDBJ databases">
        <title>Perkinsus olseni comparative genomics.</title>
        <authorList>
            <person name="Bogema D.R."/>
        </authorList>
    </citation>
    <scope>NUCLEOTIDE SEQUENCE [LARGE SCALE GENOMIC DNA]</scope>
    <source>
        <strain evidence="2">ATCC PRA-205</strain>
    </source>
</reference>
<dbReference type="PROSITE" id="PS00455">
    <property type="entry name" value="AMP_BINDING"/>
    <property type="match status" value="1"/>
</dbReference>
<gene>
    <name evidence="2" type="ORF">FOZ62_026616</name>
</gene>
<comment type="caution">
    <text evidence="2">The sequence shown here is derived from an EMBL/GenBank/DDBJ whole genome shotgun (WGS) entry which is preliminary data.</text>
</comment>
<evidence type="ECO:0000313" key="3">
    <source>
        <dbReference type="Proteomes" id="UP000574390"/>
    </source>
</evidence>
<dbReference type="Gene3D" id="3.40.50.12780">
    <property type="entry name" value="N-terminal domain of ligase-like"/>
    <property type="match status" value="1"/>
</dbReference>
<dbReference type="AlphaFoldDB" id="A0A7J6QZA5"/>